<protein>
    <recommendedName>
        <fullName evidence="2">C2 domain-containing protein</fullName>
    </recommendedName>
</protein>
<feature type="compositionally biased region" description="Low complexity" evidence="1">
    <location>
        <begin position="419"/>
        <end position="434"/>
    </location>
</feature>
<dbReference type="PANTHER" id="PTHR10480">
    <property type="entry name" value="PROTEIN UNC-13 HOMOLOG"/>
    <property type="match status" value="1"/>
</dbReference>
<dbReference type="FunFam" id="2.60.40.150:FF:000031">
    <property type="entry name" value="Protein unc-13 homolog B"/>
    <property type="match status" value="1"/>
</dbReference>
<dbReference type="InterPro" id="IPR035892">
    <property type="entry name" value="C2_domain_sf"/>
</dbReference>
<feature type="compositionally biased region" description="Polar residues" evidence="1">
    <location>
        <begin position="462"/>
        <end position="481"/>
    </location>
</feature>
<feature type="region of interest" description="Disordered" evidence="1">
    <location>
        <begin position="347"/>
        <end position="511"/>
    </location>
</feature>
<dbReference type="SMART" id="SM00239">
    <property type="entry name" value="C2"/>
    <property type="match status" value="1"/>
</dbReference>
<gene>
    <name evidence="3" type="ORF">UPYG_G00035370</name>
</gene>
<organism evidence="3 4">
    <name type="scientific">Umbra pygmaea</name>
    <name type="common">Eastern mudminnow</name>
    <dbReference type="NCBI Taxonomy" id="75934"/>
    <lineage>
        <taxon>Eukaryota</taxon>
        <taxon>Metazoa</taxon>
        <taxon>Chordata</taxon>
        <taxon>Craniata</taxon>
        <taxon>Vertebrata</taxon>
        <taxon>Euteleostomi</taxon>
        <taxon>Actinopterygii</taxon>
        <taxon>Neopterygii</taxon>
        <taxon>Teleostei</taxon>
        <taxon>Protacanthopterygii</taxon>
        <taxon>Esociformes</taxon>
        <taxon>Umbridae</taxon>
        <taxon>Umbra</taxon>
    </lineage>
</organism>
<sequence>MSLLCVGVKKAKLDGPQEKFNTYVTLKVQNVKSTTIAVRGAQPCWEQDFMFEINRLDLGLTVEVWNKGLIWDTMVGTLWIPLQDIRQSDEDGPGQWLTLDSQVIMAENEITGTKDPTFHRVLLDTRFELPLDIPEDEARYWAKKLEQLNAMRDQDEEQERPLQAPSTQCCNWSLWGDQQNEDPDSAVDDRDSDYRSETSNSIPPPFYTTSQPNASMHQYPMPRDHRYSSHTSYNDSIHELDYDNQRALRRYDSLDSASNGRSDLDSASGSSRRTSRQYSLDSRHSLSDSPTGSSRYASSGELSRGSSQLSDEFGPEEGSLRGSVELYDENYSYHSCHSSVSYGKDSVGWDPDAPEGVYSDDGGVKDGGEEGALYDEDEGEIYEPDEGEGDYNYEDEMMYEDDEDVYPPDGALSEDQELPYTPSSTAPTPAPEASITRPPLEKQATLREQPPSLGIATPEPTPQAQTMSSIQPPVPTVSTKPIFTPMIHPSLMQPTAPKAQSPTTQTPPSLSDAQDVIHQDLKEEPTPLEEAVTQSPQADVPTEKTETPVISYQRPILEPGPDRARANWQRLCSKVRLQLQQFIATLLVIFMLSVLIGQSWSKMPGSRGVGWDLLPVAICRGGWSSI</sequence>
<dbReference type="CDD" id="cd08394">
    <property type="entry name" value="C2A_Munc13"/>
    <property type="match status" value="1"/>
</dbReference>
<feature type="compositionally biased region" description="Basic and acidic residues" evidence="1">
    <location>
        <begin position="187"/>
        <end position="196"/>
    </location>
</feature>
<dbReference type="EMBL" id="JAGEUA010000001">
    <property type="protein sequence ID" value="KAL1023012.1"/>
    <property type="molecule type" value="Genomic_DNA"/>
</dbReference>
<feature type="compositionally biased region" description="Polar residues" evidence="1">
    <location>
        <begin position="287"/>
        <end position="310"/>
    </location>
</feature>
<feature type="compositionally biased region" description="Acidic residues" evidence="1">
    <location>
        <begin position="372"/>
        <end position="417"/>
    </location>
</feature>
<evidence type="ECO:0000313" key="4">
    <source>
        <dbReference type="Proteomes" id="UP001557470"/>
    </source>
</evidence>
<dbReference type="InterPro" id="IPR027080">
    <property type="entry name" value="Unc-13"/>
</dbReference>
<dbReference type="InterPro" id="IPR000008">
    <property type="entry name" value="C2_dom"/>
</dbReference>
<dbReference type="Gene3D" id="2.60.40.150">
    <property type="entry name" value="C2 domain"/>
    <property type="match status" value="1"/>
</dbReference>
<feature type="region of interest" description="Disordered" evidence="1">
    <location>
        <begin position="525"/>
        <end position="548"/>
    </location>
</feature>
<dbReference type="PANTHER" id="PTHR10480:SF1">
    <property type="entry name" value="PROTEIN UNC-13 HOMOLOG A"/>
    <property type="match status" value="1"/>
</dbReference>
<evidence type="ECO:0000256" key="1">
    <source>
        <dbReference type="SAM" id="MobiDB-lite"/>
    </source>
</evidence>
<accession>A0ABD0XR36</accession>
<keyword evidence="4" id="KW-1185">Reference proteome</keyword>
<feature type="compositionally biased region" description="Polar residues" evidence="1">
    <location>
        <begin position="197"/>
        <end position="216"/>
    </location>
</feature>
<dbReference type="Proteomes" id="UP001557470">
    <property type="component" value="Unassembled WGS sequence"/>
</dbReference>
<dbReference type="AlphaFoldDB" id="A0ABD0XR36"/>
<feature type="compositionally biased region" description="Polar residues" evidence="1">
    <location>
        <begin position="255"/>
        <end position="280"/>
    </location>
</feature>
<evidence type="ECO:0000259" key="2">
    <source>
        <dbReference type="PROSITE" id="PS50004"/>
    </source>
</evidence>
<dbReference type="PROSITE" id="PS50004">
    <property type="entry name" value="C2"/>
    <property type="match status" value="1"/>
</dbReference>
<name>A0ABD0XR36_UMBPY</name>
<proteinExistence type="predicted"/>
<dbReference type="Pfam" id="PF00168">
    <property type="entry name" value="C2"/>
    <property type="match status" value="1"/>
</dbReference>
<feature type="region of interest" description="Disordered" evidence="1">
    <location>
        <begin position="152"/>
        <end position="231"/>
    </location>
</feature>
<comment type="caution">
    <text evidence="3">The sequence shown here is derived from an EMBL/GenBank/DDBJ whole genome shotgun (WGS) entry which is preliminary data.</text>
</comment>
<evidence type="ECO:0000313" key="3">
    <source>
        <dbReference type="EMBL" id="KAL1023012.1"/>
    </source>
</evidence>
<reference evidence="3 4" key="1">
    <citation type="submission" date="2024-06" db="EMBL/GenBank/DDBJ databases">
        <authorList>
            <person name="Pan Q."/>
            <person name="Wen M."/>
            <person name="Jouanno E."/>
            <person name="Zahm M."/>
            <person name="Klopp C."/>
            <person name="Cabau C."/>
            <person name="Louis A."/>
            <person name="Berthelot C."/>
            <person name="Parey E."/>
            <person name="Roest Crollius H."/>
            <person name="Montfort J."/>
            <person name="Robinson-Rechavi M."/>
            <person name="Bouchez O."/>
            <person name="Lampietro C."/>
            <person name="Lopez Roques C."/>
            <person name="Donnadieu C."/>
            <person name="Postlethwait J."/>
            <person name="Bobe J."/>
            <person name="Verreycken H."/>
            <person name="Guiguen Y."/>
        </authorList>
    </citation>
    <scope>NUCLEOTIDE SEQUENCE [LARGE SCALE GENOMIC DNA]</scope>
    <source>
        <strain evidence="3">Up_M1</strain>
        <tissue evidence="3">Testis</tissue>
    </source>
</reference>
<feature type="compositionally biased region" description="Polar residues" evidence="1">
    <location>
        <begin position="498"/>
        <end position="511"/>
    </location>
</feature>
<feature type="region of interest" description="Disordered" evidence="1">
    <location>
        <begin position="252"/>
        <end position="318"/>
    </location>
</feature>
<dbReference type="SUPFAM" id="SSF49562">
    <property type="entry name" value="C2 domain (Calcium/lipid-binding domain, CaLB)"/>
    <property type="match status" value="1"/>
</dbReference>
<feature type="domain" description="C2" evidence="2">
    <location>
        <begin position="1"/>
        <end position="97"/>
    </location>
</feature>